<dbReference type="Pfam" id="PF07660">
    <property type="entry name" value="STN"/>
    <property type="match status" value="1"/>
</dbReference>
<dbReference type="FunFam" id="2.170.130.10:FF:000008">
    <property type="entry name" value="SusC/RagA family TonB-linked outer membrane protein"/>
    <property type="match status" value="1"/>
</dbReference>
<dbReference type="Gene3D" id="2.170.130.10">
    <property type="entry name" value="TonB-dependent receptor, plug domain"/>
    <property type="match status" value="1"/>
</dbReference>
<protein>
    <submittedName>
        <fullName evidence="11">TonB-linked outer membrane protein, SusC/RagA family</fullName>
    </submittedName>
</protein>
<dbReference type="Pfam" id="PF07715">
    <property type="entry name" value="Plug"/>
    <property type="match status" value="1"/>
</dbReference>
<dbReference type="InterPro" id="IPR039426">
    <property type="entry name" value="TonB-dep_rcpt-like"/>
</dbReference>
<dbReference type="InterPro" id="IPR036942">
    <property type="entry name" value="Beta-barrel_TonB_sf"/>
</dbReference>
<dbReference type="InterPro" id="IPR011662">
    <property type="entry name" value="Secretin/TonB_short_N"/>
</dbReference>
<dbReference type="Pfam" id="PF13715">
    <property type="entry name" value="CarbopepD_reg_2"/>
    <property type="match status" value="1"/>
</dbReference>
<evidence type="ECO:0000256" key="3">
    <source>
        <dbReference type="ARBA" id="ARBA00022452"/>
    </source>
</evidence>
<gene>
    <name evidence="11" type="ORF">SAMN05421740_11617</name>
</gene>
<dbReference type="GO" id="GO:0009279">
    <property type="term" value="C:cell outer membrane"/>
    <property type="evidence" value="ECO:0007669"/>
    <property type="project" value="UniProtKB-SubCell"/>
</dbReference>
<dbReference type="InterPro" id="IPR023997">
    <property type="entry name" value="TonB-dep_OMP_SusC/RagA_CS"/>
</dbReference>
<evidence type="ECO:0000256" key="1">
    <source>
        <dbReference type="ARBA" id="ARBA00004571"/>
    </source>
</evidence>
<keyword evidence="6 7" id="KW-0998">Cell outer membrane</keyword>
<feature type="region of interest" description="Disordered" evidence="8">
    <location>
        <begin position="1027"/>
        <end position="1048"/>
    </location>
</feature>
<dbReference type="Proteomes" id="UP000198916">
    <property type="component" value="Unassembled WGS sequence"/>
</dbReference>
<evidence type="ECO:0000256" key="4">
    <source>
        <dbReference type="ARBA" id="ARBA00022692"/>
    </source>
</evidence>
<keyword evidence="3 7" id="KW-1134">Transmembrane beta strand</keyword>
<evidence type="ECO:0000256" key="8">
    <source>
        <dbReference type="SAM" id="MobiDB-lite"/>
    </source>
</evidence>
<reference evidence="12" key="1">
    <citation type="submission" date="2016-10" db="EMBL/GenBank/DDBJ databases">
        <authorList>
            <person name="Varghese N."/>
            <person name="Submissions S."/>
        </authorList>
    </citation>
    <scope>NUCLEOTIDE SEQUENCE [LARGE SCALE GENOMIC DNA]</scope>
    <source>
        <strain evidence="12">Jip14</strain>
    </source>
</reference>
<dbReference type="PROSITE" id="PS52016">
    <property type="entry name" value="TONB_DEPENDENT_REC_3"/>
    <property type="match status" value="1"/>
</dbReference>
<dbReference type="SUPFAM" id="SSF49464">
    <property type="entry name" value="Carboxypeptidase regulatory domain-like"/>
    <property type="match status" value="1"/>
</dbReference>
<evidence type="ECO:0000259" key="9">
    <source>
        <dbReference type="Pfam" id="PF07660"/>
    </source>
</evidence>
<dbReference type="Gene3D" id="2.60.40.1120">
    <property type="entry name" value="Carboxypeptidase-like, regulatory domain"/>
    <property type="match status" value="1"/>
</dbReference>
<keyword evidence="4 7" id="KW-0812">Transmembrane</keyword>
<keyword evidence="5 7" id="KW-0472">Membrane</keyword>
<dbReference type="InterPro" id="IPR012910">
    <property type="entry name" value="Plug_dom"/>
</dbReference>
<feature type="domain" description="Secretin/TonB short N-terminal" evidence="9">
    <location>
        <begin position="76"/>
        <end position="124"/>
    </location>
</feature>
<feature type="domain" description="TonB-dependent receptor plug" evidence="10">
    <location>
        <begin position="234"/>
        <end position="340"/>
    </location>
</feature>
<dbReference type="InterPro" id="IPR037066">
    <property type="entry name" value="Plug_dom_sf"/>
</dbReference>
<accession>A0A1H7UJM6</accession>
<proteinExistence type="inferred from homology"/>
<dbReference type="STRING" id="332977.SAMN05421740_11617"/>
<dbReference type="NCBIfam" id="TIGR04056">
    <property type="entry name" value="OMP_RagA_SusC"/>
    <property type="match status" value="1"/>
</dbReference>
<dbReference type="SUPFAM" id="SSF56935">
    <property type="entry name" value="Porins"/>
    <property type="match status" value="1"/>
</dbReference>
<evidence type="ECO:0000313" key="11">
    <source>
        <dbReference type="EMBL" id="SEL96964.1"/>
    </source>
</evidence>
<dbReference type="InterPro" id="IPR023996">
    <property type="entry name" value="TonB-dep_OMP_SusC/RagA"/>
</dbReference>
<dbReference type="EMBL" id="FNZR01000016">
    <property type="protein sequence ID" value="SEL96964.1"/>
    <property type="molecule type" value="Genomic_DNA"/>
</dbReference>
<comment type="subcellular location">
    <subcellularLocation>
        <location evidence="1 7">Cell outer membrane</location>
        <topology evidence="1 7">Multi-pass membrane protein</topology>
    </subcellularLocation>
</comment>
<dbReference type="InterPro" id="IPR008969">
    <property type="entry name" value="CarboxyPept-like_regulatory"/>
</dbReference>
<keyword evidence="12" id="KW-1185">Reference proteome</keyword>
<evidence type="ECO:0000259" key="10">
    <source>
        <dbReference type="Pfam" id="PF07715"/>
    </source>
</evidence>
<organism evidence="11 12">
    <name type="scientific">Parapedobacter koreensis</name>
    <dbReference type="NCBI Taxonomy" id="332977"/>
    <lineage>
        <taxon>Bacteria</taxon>
        <taxon>Pseudomonadati</taxon>
        <taxon>Bacteroidota</taxon>
        <taxon>Sphingobacteriia</taxon>
        <taxon>Sphingobacteriales</taxon>
        <taxon>Sphingobacteriaceae</taxon>
        <taxon>Parapedobacter</taxon>
    </lineage>
</organism>
<name>A0A1H7UJM6_9SPHI</name>
<sequence length="1139" mass="124325">MPVNNNQLIEPGSIRLPNATFRKKVIMSINITSLLLLFGCMQLSAKSLSQTISFKGKAESLTKVFAAVEAQTGYFVIYNAKIVKSAKPITITANNMPLDEFLNKVLKPQALKYTINENTILVAKAGDSNSLKPMALMALQQREITGRVTNNLGEPLGGVTVSLKGQETAAQTDGGGNYRLALPSDYTGPLVFTIVGYETLEVPLPAGNTANVTLNEKVNDLDEVVVVGYGTSRRQDLTGSVASIGVNQIKDLAVSRIDQALLGKVAGVQVKTATGEPGAPPQIRVRGIGSISAGVTPLYVVDGFPTDNIETLNPNDIESLDILKDASATAIYGSRGSNGVVIINTKRGKSGKVMLNFDTYYGYQSVLKRPEMKNSIEQAQFFFDGMRNTNLDKGNDVSGDPTKWTAPVPQIILDVLEGRNTTDEDALDGILRTAPQQQYQLSASGGSENVRFVLSGEYLKQDGIVVNSDFERYSFRTNIDGKVSDRVTIKASLNPSFTNKRALPSTGVCCLGSGIVAAAMNIHNFRPLRDANGGFTNYDGLSDMAAVYNPLAVAHDTQVGQRRLRLLGNISSELKITNDLSFNVLLGGSILNDKGFIFKPSQPYFFNEPASGTDDAAMSVNWLNEYILNYNKTFNDKHNLAVMAGYTIQKEWGELNSLTSNRYPNNMVPTLNAVSGILTGGGSERYEWSILSYLGRINYNYASKYYLTASIRTDGSSRFGRDNKYGLFPSFALAYRISEEDFVDLSFLNDWKLRVSYGETGNNNIGNYAHLATINYEKYAFGGDAVGGFSLNNLANPNLTWEKQKSMNIGTDINLFNSRLNVVIDYFRSQNTDLLLNVAIPGTTGFSNALQNIGKVQNTGWEFVVGSQNFTGNFQWSTDFNLSMYRNKVLELGAGGDPIYAGNNVTMIGQPIGMFFGFLTDGIFMNQQELAQGPIYNPNGADASRAGDIRFVDMNGDGIINSADNTIMGSPYPDFYYGMTNNFSYRDFSLSVSFQGSQGGKIYNMSRDGGNSGRARVRGYAFSNNYWKSEQEPGDGVTPRPNDVPTGGRRLPSQALLDEASFLRINNITLSYAFSSAVIQRIGVGGLRLYFSANNPFIFTKNTAFNPDVSMNDNPLQPGIESNNYPIPKSFILGLNLSF</sequence>
<keyword evidence="2 7" id="KW-0813">Transport</keyword>
<dbReference type="Gene3D" id="2.40.170.20">
    <property type="entry name" value="TonB-dependent receptor, beta-barrel domain"/>
    <property type="match status" value="1"/>
</dbReference>
<dbReference type="NCBIfam" id="TIGR04057">
    <property type="entry name" value="SusC_RagA_signa"/>
    <property type="match status" value="1"/>
</dbReference>
<evidence type="ECO:0000256" key="5">
    <source>
        <dbReference type="ARBA" id="ARBA00023136"/>
    </source>
</evidence>
<evidence type="ECO:0000256" key="7">
    <source>
        <dbReference type="PROSITE-ProRule" id="PRU01360"/>
    </source>
</evidence>
<comment type="similarity">
    <text evidence="7">Belongs to the TonB-dependent receptor family.</text>
</comment>
<dbReference type="AlphaFoldDB" id="A0A1H7UJM6"/>
<evidence type="ECO:0000313" key="12">
    <source>
        <dbReference type="Proteomes" id="UP000198916"/>
    </source>
</evidence>
<evidence type="ECO:0000256" key="6">
    <source>
        <dbReference type="ARBA" id="ARBA00023237"/>
    </source>
</evidence>
<evidence type="ECO:0000256" key="2">
    <source>
        <dbReference type="ARBA" id="ARBA00022448"/>
    </source>
</evidence>